<comment type="caution">
    <text evidence="1">The sequence shown here is derived from an EMBL/GenBank/DDBJ whole genome shotgun (WGS) entry which is preliminary data.</text>
</comment>
<accession>A0ABT9I4E2</accession>
<dbReference type="EMBL" id="JAPJDZ010000119">
    <property type="protein sequence ID" value="MDP5138253.1"/>
    <property type="molecule type" value="Genomic_DNA"/>
</dbReference>
<reference evidence="1 2" key="1">
    <citation type="submission" date="2022-11" db="EMBL/GenBank/DDBJ databases">
        <title>Viruses from the air-sea interface of a natural surface slick.</title>
        <authorList>
            <person name="Rahlff J."/>
            <person name="Holmfeldt K."/>
        </authorList>
    </citation>
    <scope>NUCLEOTIDE SEQUENCE [LARGE SCALE GENOMIC DNA]</scope>
    <source>
        <strain evidence="1 2">SMS4</strain>
    </source>
</reference>
<evidence type="ECO:0000313" key="2">
    <source>
        <dbReference type="Proteomes" id="UP001231109"/>
    </source>
</evidence>
<organism evidence="1 2">
    <name type="scientific">Rheinheimera baltica</name>
    <dbReference type="NCBI Taxonomy" id="67576"/>
    <lineage>
        <taxon>Bacteria</taxon>
        <taxon>Pseudomonadati</taxon>
        <taxon>Pseudomonadota</taxon>
        <taxon>Gammaproteobacteria</taxon>
        <taxon>Chromatiales</taxon>
        <taxon>Chromatiaceae</taxon>
        <taxon>Rheinheimera</taxon>
    </lineage>
</organism>
<evidence type="ECO:0000313" key="1">
    <source>
        <dbReference type="EMBL" id="MDP5138253.1"/>
    </source>
</evidence>
<dbReference type="RefSeq" id="WP_305977401.1">
    <property type="nucleotide sequence ID" value="NZ_JAPJDZ010000119.1"/>
</dbReference>
<sequence>MEGNTYYCDWGKKRSQFTVWLVDNEAIIGSGSNLSEAEEELYEQICLTYGDGEAIVEYIRALPDSEFPREFASPFYYCVSPDVWIPMLSELTDLYDSGGCPVCGHSEAGRNSNPIVVEEFPPYGDMLMLIKGRFGEDPTLNAVVVSERLAKLLNLAEHFTLREVAARTKSRKKYLEVIPHQAGQTVAAVAVKDIAQRMGEDWSGTCDECGHSRAYYYARGKLTYVVPHSEINHQKIFIIENNLAIKSVVWRKVADSVKLKGVSANQLGIAAEKDINRSPEPKYHYAKRE</sequence>
<gene>
    <name evidence="1" type="ORF">ORJ04_20090</name>
</gene>
<proteinExistence type="predicted"/>
<dbReference type="Proteomes" id="UP001231109">
    <property type="component" value="Unassembled WGS sequence"/>
</dbReference>
<keyword evidence="2" id="KW-1185">Reference proteome</keyword>
<protein>
    <submittedName>
        <fullName evidence="1">Uncharacterized protein</fullName>
    </submittedName>
</protein>
<name>A0ABT9I4E2_9GAMM</name>